<accession>A0ABQ1IKR8</accession>
<dbReference type="Pfam" id="PF04073">
    <property type="entry name" value="tRNA_edit"/>
    <property type="match status" value="1"/>
</dbReference>
<organism evidence="2 3">
    <name type="scientific">Oceanisphaera marina</name>
    <dbReference type="NCBI Taxonomy" id="2017550"/>
    <lineage>
        <taxon>Bacteria</taxon>
        <taxon>Pseudomonadati</taxon>
        <taxon>Pseudomonadota</taxon>
        <taxon>Gammaproteobacteria</taxon>
        <taxon>Aeromonadales</taxon>
        <taxon>Aeromonadaceae</taxon>
        <taxon>Oceanisphaera</taxon>
    </lineage>
</organism>
<dbReference type="InterPro" id="IPR007214">
    <property type="entry name" value="YbaK/aa-tRNA-synth-assoc-dom"/>
</dbReference>
<dbReference type="Proteomes" id="UP000646152">
    <property type="component" value="Unassembled WGS sequence"/>
</dbReference>
<name>A0ABQ1IKR8_9GAMM</name>
<proteinExistence type="predicted"/>
<dbReference type="EMBL" id="BMKE01000010">
    <property type="protein sequence ID" value="GGB42895.1"/>
    <property type="molecule type" value="Genomic_DNA"/>
</dbReference>
<evidence type="ECO:0000259" key="1">
    <source>
        <dbReference type="Pfam" id="PF04073"/>
    </source>
</evidence>
<dbReference type="SUPFAM" id="SSF55826">
    <property type="entry name" value="YbaK/ProRS associated domain"/>
    <property type="match status" value="1"/>
</dbReference>
<gene>
    <name evidence="2" type="ORF">GCM10011502_15310</name>
</gene>
<dbReference type="Gene3D" id="3.90.960.10">
    <property type="entry name" value="YbaK/aminoacyl-tRNA synthetase-associated domain"/>
    <property type="match status" value="1"/>
</dbReference>
<keyword evidence="3" id="KW-1185">Reference proteome</keyword>
<comment type="caution">
    <text evidence="2">The sequence shown here is derived from an EMBL/GenBank/DDBJ whole genome shotgun (WGS) entry which is preliminary data.</text>
</comment>
<protein>
    <recommendedName>
        <fullName evidence="1">YbaK/aminoacyl-tRNA synthetase-associated domain-containing protein</fullName>
    </recommendedName>
</protein>
<evidence type="ECO:0000313" key="2">
    <source>
        <dbReference type="EMBL" id="GGB42895.1"/>
    </source>
</evidence>
<reference evidence="3" key="1">
    <citation type="journal article" date="2019" name="Int. J. Syst. Evol. Microbiol.">
        <title>The Global Catalogue of Microorganisms (GCM) 10K type strain sequencing project: providing services to taxonomists for standard genome sequencing and annotation.</title>
        <authorList>
            <consortium name="The Broad Institute Genomics Platform"/>
            <consortium name="The Broad Institute Genome Sequencing Center for Infectious Disease"/>
            <person name="Wu L."/>
            <person name="Ma J."/>
        </authorList>
    </citation>
    <scope>NUCLEOTIDE SEQUENCE [LARGE SCALE GENOMIC DNA]</scope>
    <source>
        <strain evidence="3">CGMCC 1.15923</strain>
    </source>
</reference>
<evidence type="ECO:0000313" key="3">
    <source>
        <dbReference type="Proteomes" id="UP000646152"/>
    </source>
</evidence>
<feature type="domain" description="YbaK/aminoacyl-tRNA synthetase-associated" evidence="1">
    <location>
        <begin position="33"/>
        <end position="142"/>
    </location>
</feature>
<dbReference type="InterPro" id="IPR036754">
    <property type="entry name" value="YbaK/aa-tRNA-synt-asso_dom_sf"/>
</dbReference>
<sequence length="166" mass="18574">MGMSTKLKHYLNEHHIAYSRVQHPYAQGSTQSAIVSHIPLAQMAKAVVLTCDDNQAVMAVVPAADTVDLQRLNYLLHSQPQLASELDLALWFDDCDKGAIPALGEAYSLNTLVDDDILAMADIYMESGDHQQLIHITGDDFRLLANHWQHGHFSIKPSPWSRVERM</sequence>
<dbReference type="CDD" id="cd04332">
    <property type="entry name" value="YbaK_like"/>
    <property type="match status" value="1"/>
</dbReference>
<dbReference type="RefSeq" id="WP_188629514.1">
    <property type="nucleotide sequence ID" value="NZ_BMKE01000010.1"/>
</dbReference>